<protein>
    <submittedName>
        <fullName evidence="6">Nuclear speckle splicing regulatory protein 1 N-terminal domain-containing protein</fullName>
    </submittedName>
</protein>
<evidence type="ECO:0000256" key="2">
    <source>
        <dbReference type="ARBA" id="ARBA00023054"/>
    </source>
</evidence>
<keyword evidence="5" id="KW-1185">Reference proteome</keyword>
<feature type="compositionally biased region" description="Basic and acidic residues" evidence="3">
    <location>
        <begin position="46"/>
        <end position="73"/>
    </location>
</feature>
<dbReference type="AlphaFoldDB" id="A0A914VF18"/>
<dbReference type="WBParaSite" id="PSAMB.scaffold18748size893.g37686.t1">
    <property type="protein sequence ID" value="PSAMB.scaffold18748size893.g37686.t1"/>
    <property type="gene ID" value="PSAMB.scaffold18748size893.g37686"/>
</dbReference>
<feature type="compositionally biased region" description="Basic and acidic residues" evidence="3">
    <location>
        <begin position="82"/>
        <end position="100"/>
    </location>
</feature>
<evidence type="ECO:0000256" key="1">
    <source>
        <dbReference type="ARBA" id="ARBA00010126"/>
    </source>
</evidence>
<proteinExistence type="inferred from homology"/>
<dbReference type="InterPro" id="IPR018612">
    <property type="entry name" value="NSRP1_N"/>
</dbReference>
<evidence type="ECO:0000313" key="5">
    <source>
        <dbReference type="Proteomes" id="UP000887566"/>
    </source>
</evidence>
<dbReference type="PANTHER" id="PTHR31938">
    <property type="entry name" value="NUCLEAR SPECKLE SPLICING REGULATORY PROTEIN 1"/>
    <property type="match status" value="1"/>
</dbReference>
<feature type="region of interest" description="Disordered" evidence="3">
    <location>
        <begin position="13"/>
        <end position="33"/>
    </location>
</feature>
<dbReference type="GO" id="GO:0000381">
    <property type="term" value="P:regulation of alternative mRNA splicing, via spliceosome"/>
    <property type="evidence" value="ECO:0007669"/>
    <property type="project" value="InterPro"/>
</dbReference>
<feature type="region of interest" description="Disordered" evidence="3">
    <location>
        <begin position="46"/>
        <end position="100"/>
    </location>
</feature>
<organism evidence="5 6">
    <name type="scientific">Plectus sambesii</name>
    <dbReference type="NCBI Taxonomy" id="2011161"/>
    <lineage>
        <taxon>Eukaryota</taxon>
        <taxon>Metazoa</taxon>
        <taxon>Ecdysozoa</taxon>
        <taxon>Nematoda</taxon>
        <taxon>Chromadorea</taxon>
        <taxon>Plectida</taxon>
        <taxon>Plectina</taxon>
        <taxon>Plectoidea</taxon>
        <taxon>Plectidae</taxon>
        <taxon>Plectus</taxon>
    </lineage>
</organism>
<dbReference type="Proteomes" id="UP000887566">
    <property type="component" value="Unplaced"/>
</dbReference>
<evidence type="ECO:0000256" key="3">
    <source>
        <dbReference type="SAM" id="MobiDB-lite"/>
    </source>
</evidence>
<name>A0A914VF18_9BILA</name>
<keyword evidence="2" id="KW-0175">Coiled coil</keyword>
<dbReference type="InterPro" id="IPR042816">
    <property type="entry name" value="Nsrp1"/>
</dbReference>
<dbReference type="Pfam" id="PF09745">
    <property type="entry name" value="NSRP1_N"/>
    <property type="match status" value="1"/>
</dbReference>
<accession>A0A914VF18</accession>
<comment type="similarity">
    <text evidence="1">Belongs to the NSRP1 family.</text>
</comment>
<evidence type="ECO:0000259" key="4">
    <source>
        <dbReference type="Pfam" id="PF09745"/>
    </source>
</evidence>
<dbReference type="PANTHER" id="PTHR31938:SF4">
    <property type="entry name" value="NUCLEAR SPECKLE SPLICING REGULATORY PROTEIN 1"/>
    <property type="match status" value="1"/>
</dbReference>
<feature type="domain" description="Nuclear speckle splicing regulatory protein 1 N-terminal" evidence="4">
    <location>
        <begin position="2"/>
        <end position="99"/>
    </location>
</feature>
<evidence type="ECO:0000313" key="6">
    <source>
        <dbReference type="WBParaSite" id="PSAMB.scaffold18748size893.g37686.t1"/>
    </source>
</evidence>
<feature type="compositionally biased region" description="Basic and acidic residues" evidence="3">
    <location>
        <begin position="13"/>
        <end position="32"/>
    </location>
</feature>
<reference evidence="6" key="1">
    <citation type="submission" date="2022-11" db="UniProtKB">
        <authorList>
            <consortium name="WormBaseParasite"/>
        </authorList>
    </citation>
    <scope>IDENTIFICATION</scope>
</reference>
<sequence>MIFDYDAKYEEDQAKKNEKLVEQSAADKERKPKYVPALLKAHKRRELEMQSREERKQQKERIAEGEQFADKETFVTGAYRSQMEDMEKYREEEARESRLE</sequence>